<protein>
    <submittedName>
        <fullName evidence="1">Uncharacterized protein</fullName>
    </submittedName>
</protein>
<reference evidence="1" key="1">
    <citation type="submission" date="2019-01" db="EMBL/GenBank/DDBJ databases">
        <authorList>
            <consortium name="Genoscope - CEA"/>
            <person name="William W."/>
        </authorList>
    </citation>
    <scope>NUCLEOTIDE SEQUENCE</scope>
    <source>
        <strain evidence="1">CR-1</strain>
    </source>
</reference>
<accession>A0A484HFT6</accession>
<name>A0A484HFT6_9BACT</name>
<proteinExistence type="predicted"/>
<organism evidence="1">
    <name type="scientific">uncultured Desulfobacteraceae bacterium</name>
    <dbReference type="NCBI Taxonomy" id="218296"/>
    <lineage>
        <taxon>Bacteria</taxon>
        <taxon>Pseudomonadati</taxon>
        <taxon>Thermodesulfobacteriota</taxon>
        <taxon>Desulfobacteria</taxon>
        <taxon>Desulfobacterales</taxon>
        <taxon>Desulfobacteraceae</taxon>
        <taxon>environmental samples</taxon>
    </lineage>
</organism>
<dbReference type="AlphaFoldDB" id="A0A484HFT6"/>
<evidence type="ECO:0000313" key="1">
    <source>
        <dbReference type="EMBL" id="VEN73244.1"/>
    </source>
</evidence>
<dbReference type="EMBL" id="CAACVI010000006">
    <property type="protein sequence ID" value="VEN73244.1"/>
    <property type="molecule type" value="Genomic_DNA"/>
</dbReference>
<gene>
    <name evidence="1" type="ORF">EPICR_140005</name>
</gene>
<sequence>MTEHIAIPAGPPEEKGMDFEFLRQEGLEFIEKLAGHAWTHFNPADPGTAILEQLCYAITDLSHRLSFDMADILADPPGETPLKPFFTAREILPSDPLTPGDFRKIILDVDGVKNCRVEKEEYPAPEIWLDREKKTLWFQNAGDLELLSPKGLYRVWIAGKSDAPPDSKLIEEVRKRLNACRNLCEDFVKIEVMPPETIGLRGEIDLDDDTDADELAARLGAELGRFISPDVTFRTLSGMREMGVAVEDIFSGPALAHGFIHEDDLVAADRRVEIYVSDLLRIILAEEGVAGVRELILSSSKAAEFEEWALRLDPGAMPELAGPQDLFSGSGRLKFYKSGIECEVDPEKVAEIMDGFSKTRTQADQGEKDIAPPGGDYMDPGLHEPIVNLFPAHYGIGEAGLADSADPSRKAMAKQLWAYLTVFDQILSDGFAQLAGVRKLFSFESAETRTRFKGALPKASGEIFADGHDESGLQSAEEGAKARIDFLTHLAARFSEKFTDHSLLRYGGESGGNGDLKKLEKRVSDLRAFLMDYPKISAGRGAAFDYSQPKIWDTPNISGLKKRLCRLLGFGSSQRKKLSGSNEEGFHMVEHILLRPVSKALSQKKGAFLSFEEQGQKGVFDPWSFRMTFVCPDWAGRFANPAFRTLVESTLVLETPAHIDFSILWLNKDQMDGFETLYRDWLEKKAADPASAKSWEASRALLKKIFSLQPQKTGEGV</sequence>